<dbReference type="GO" id="GO:0052381">
    <property type="term" value="F:tRNA dimethylallyltransferase activity"/>
    <property type="evidence" value="ECO:0007669"/>
    <property type="project" value="UniProtKB-UniRule"/>
</dbReference>
<evidence type="ECO:0000256" key="6">
    <source>
        <dbReference type="ARBA" id="ARBA00022741"/>
    </source>
</evidence>
<dbReference type="InterPro" id="IPR018022">
    <property type="entry name" value="IPT"/>
</dbReference>
<comment type="similarity">
    <text evidence="3 10 13">Belongs to the IPP transferase family.</text>
</comment>
<protein>
    <recommendedName>
        <fullName evidence="10">tRNA dimethylallyltransferase</fullName>
        <ecNumber evidence="10">2.5.1.75</ecNumber>
    </recommendedName>
    <alternativeName>
        <fullName evidence="10">Dimethylallyl diphosphate:tRNA dimethylallyltransferase</fullName>
        <shortName evidence="10">DMAPP:tRNA dimethylallyltransferase</shortName>
        <shortName evidence="10">DMATase</shortName>
    </alternativeName>
    <alternativeName>
        <fullName evidence="10">Isopentenyl-diphosphate:tRNA isopentenyltransferase</fullName>
        <shortName evidence="10">IPP transferase</shortName>
        <shortName evidence="10">IPPT</shortName>
        <shortName evidence="10">IPTase</shortName>
    </alternativeName>
</protein>
<evidence type="ECO:0000256" key="10">
    <source>
        <dbReference type="HAMAP-Rule" id="MF_00185"/>
    </source>
</evidence>
<dbReference type="Gene3D" id="1.10.20.140">
    <property type="match status" value="1"/>
</dbReference>
<comment type="subunit">
    <text evidence="10">Monomer.</text>
</comment>
<feature type="binding site" evidence="10">
    <location>
        <begin position="24"/>
        <end position="29"/>
    </location>
    <ligand>
        <name>substrate</name>
    </ligand>
</feature>
<comment type="function">
    <text evidence="2 10 12">Catalyzes the transfer of a dimethylallyl group onto the adenine at position 37 in tRNAs that read codons beginning with uridine, leading to the formation of N6-(dimethylallyl)adenosine (i(6)A).</text>
</comment>
<evidence type="ECO:0000256" key="4">
    <source>
        <dbReference type="ARBA" id="ARBA00022679"/>
    </source>
</evidence>
<evidence type="ECO:0000256" key="7">
    <source>
        <dbReference type="ARBA" id="ARBA00022840"/>
    </source>
</evidence>
<evidence type="ECO:0000256" key="11">
    <source>
        <dbReference type="RuleBase" id="RU003783"/>
    </source>
</evidence>
<keyword evidence="7 10" id="KW-0067">ATP-binding</keyword>
<comment type="caution">
    <text evidence="14">The sequence shown here is derived from an EMBL/GenBank/DDBJ whole genome shotgun (WGS) entry which is preliminary data.</text>
</comment>
<comment type="catalytic activity">
    <reaction evidence="9 10 11">
        <text>adenosine(37) in tRNA + dimethylallyl diphosphate = N(6)-dimethylallyladenosine(37) in tRNA + diphosphate</text>
        <dbReference type="Rhea" id="RHEA:26482"/>
        <dbReference type="Rhea" id="RHEA-COMP:10162"/>
        <dbReference type="Rhea" id="RHEA-COMP:10375"/>
        <dbReference type="ChEBI" id="CHEBI:33019"/>
        <dbReference type="ChEBI" id="CHEBI:57623"/>
        <dbReference type="ChEBI" id="CHEBI:74411"/>
        <dbReference type="ChEBI" id="CHEBI:74415"/>
        <dbReference type="EC" id="2.5.1.75"/>
    </reaction>
</comment>
<proteinExistence type="inferred from homology"/>
<dbReference type="HAMAP" id="MF_00185">
    <property type="entry name" value="IPP_trans"/>
    <property type="match status" value="1"/>
</dbReference>
<dbReference type="PANTHER" id="PTHR11088">
    <property type="entry name" value="TRNA DIMETHYLALLYLTRANSFERASE"/>
    <property type="match status" value="1"/>
</dbReference>
<evidence type="ECO:0000256" key="5">
    <source>
        <dbReference type="ARBA" id="ARBA00022694"/>
    </source>
</evidence>
<evidence type="ECO:0000313" key="14">
    <source>
        <dbReference type="EMBL" id="MBC8519862.1"/>
    </source>
</evidence>
<feature type="site" description="Interaction with substrate tRNA" evidence="10">
    <location>
        <position position="113"/>
    </location>
</feature>
<feature type="binding site" evidence="10">
    <location>
        <begin position="22"/>
        <end position="29"/>
    </location>
    <ligand>
        <name>ATP</name>
        <dbReference type="ChEBI" id="CHEBI:30616"/>
    </ligand>
</feature>
<organism evidence="14 15">
    <name type="scientific">Candidatus Thiopontia autotrophica</name>
    <dbReference type="NCBI Taxonomy" id="2841688"/>
    <lineage>
        <taxon>Bacteria</taxon>
        <taxon>Pseudomonadati</taxon>
        <taxon>Pseudomonadota</taxon>
        <taxon>Gammaproteobacteria</taxon>
        <taxon>Candidatus Thiopontia</taxon>
    </lineage>
</organism>
<dbReference type="Proteomes" id="UP000654401">
    <property type="component" value="Unassembled WGS sequence"/>
</dbReference>
<name>A0A8J6PAP7_9GAMM</name>
<dbReference type="Pfam" id="PF01715">
    <property type="entry name" value="IPPT"/>
    <property type="match status" value="1"/>
</dbReference>
<feature type="region of interest" description="Interaction with substrate tRNA" evidence="10">
    <location>
        <begin position="47"/>
        <end position="50"/>
    </location>
</feature>
<comment type="cofactor">
    <cofactor evidence="1 10">
        <name>Mg(2+)</name>
        <dbReference type="ChEBI" id="CHEBI:18420"/>
    </cofactor>
</comment>
<dbReference type="SUPFAM" id="SSF52540">
    <property type="entry name" value="P-loop containing nucleoside triphosphate hydrolases"/>
    <property type="match status" value="1"/>
</dbReference>
<evidence type="ECO:0000256" key="3">
    <source>
        <dbReference type="ARBA" id="ARBA00005842"/>
    </source>
</evidence>
<keyword evidence="5 10" id="KW-0819">tRNA processing</keyword>
<comment type="caution">
    <text evidence="10">Lacks conserved residue(s) required for the propagation of feature annotation.</text>
</comment>
<evidence type="ECO:0000256" key="13">
    <source>
        <dbReference type="RuleBase" id="RU003785"/>
    </source>
</evidence>
<evidence type="ECO:0000313" key="15">
    <source>
        <dbReference type="Proteomes" id="UP000654401"/>
    </source>
</evidence>
<dbReference type="GO" id="GO:0005524">
    <property type="term" value="F:ATP binding"/>
    <property type="evidence" value="ECO:0007669"/>
    <property type="project" value="UniProtKB-UniRule"/>
</dbReference>
<dbReference type="PANTHER" id="PTHR11088:SF60">
    <property type="entry name" value="TRNA DIMETHYLALLYLTRANSFERASE"/>
    <property type="match status" value="1"/>
</dbReference>
<dbReference type="GO" id="GO:0006400">
    <property type="term" value="P:tRNA modification"/>
    <property type="evidence" value="ECO:0007669"/>
    <property type="project" value="TreeGrafter"/>
</dbReference>
<keyword evidence="4 10" id="KW-0808">Transferase</keyword>
<keyword evidence="6 10" id="KW-0547">Nucleotide-binding</keyword>
<keyword evidence="8 10" id="KW-0460">Magnesium</keyword>
<dbReference type="NCBIfam" id="TIGR00174">
    <property type="entry name" value="miaA"/>
    <property type="match status" value="1"/>
</dbReference>
<reference evidence="14 15" key="1">
    <citation type="submission" date="2020-08" db="EMBL/GenBank/DDBJ databases">
        <title>Bridging the membrane lipid divide: bacteria of the FCB group superphylum have the potential to synthesize archaeal ether lipids.</title>
        <authorList>
            <person name="Villanueva L."/>
            <person name="Von Meijenfeldt F.A.B."/>
            <person name="Westbye A.B."/>
            <person name="Yadav S."/>
            <person name="Hopmans E.C."/>
            <person name="Dutilh B.E."/>
            <person name="Sinninghe Damste J.S."/>
        </authorList>
    </citation>
    <scope>NUCLEOTIDE SEQUENCE [LARGE SCALE GENOMIC DNA]</scope>
    <source>
        <strain evidence="14">NIOZ-UU100</strain>
    </source>
</reference>
<evidence type="ECO:0000256" key="9">
    <source>
        <dbReference type="ARBA" id="ARBA00049563"/>
    </source>
</evidence>
<evidence type="ECO:0000256" key="12">
    <source>
        <dbReference type="RuleBase" id="RU003784"/>
    </source>
</evidence>
<accession>A0A8J6PAP7</accession>
<dbReference type="InterPro" id="IPR039657">
    <property type="entry name" value="Dimethylallyltransferase"/>
</dbReference>
<dbReference type="Gene3D" id="3.40.50.300">
    <property type="entry name" value="P-loop containing nucleotide triphosphate hydrolases"/>
    <property type="match status" value="1"/>
</dbReference>
<feature type="region of interest" description="Interaction with substrate tRNA" evidence="10">
    <location>
        <begin position="171"/>
        <end position="175"/>
    </location>
</feature>
<dbReference type="InterPro" id="IPR027417">
    <property type="entry name" value="P-loop_NTPase"/>
</dbReference>
<evidence type="ECO:0000256" key="8">
    <source>
        <dbReference type="ARBA" id="ARBA00022842"/>
    </source>
</evidence>
<dbReference type="EC" id="2.5.1.75" evidence="10"/>
<dbReference type="AlphaFoldDB" id="A0A8J6PAP7"/>
<evidence type="ECO:0000256" key="1">
    <source>
        <dbReference type="ARBA" id="ARBA00001946"/>
    </source>
</evidence>
<dbReference type="FunFam" id="1.10.20.140:FF:000001">
    <property type="entry name" value="tRNA dimethylallyltransferase"/>
    <property type="match status" value="1"/>
</dbReference>
<feature type="site" description="Interaction with substrate tRNA" evidence="10">
    <location>
        <position position="135"/>
    </location>
</feature>
<gene>
    <name evidence="10 14" type="primary">miaA</name>
    <name evidence="14" type="ORF">H8D24_05600</name>
</gene>
<evidence type="ECO:0000256" key="2">
    <source>
        <dbReference type="ARBA" id="ARBA00003213"/>
    </source>
</evidence>
<dbReference type="EMBL" id="JACNFK010000028">
    <property type="protein sequence ID" value="MBC8519862.1"/>
    <property type="molecule type" value="Genomic_DNA"/>
</dbReference>
<sequence length="321" mass="36502">MGSFSVGSSAGSSAEPLVFLTGPTAAGKTDLAVELVENYPFEIISVDSALVYRGMDIGTAKPGSETLRRAPHRLIDIVDPAEPYSAARFRDDALQEIEEIRANGNIPLLVGGTMLYFRALQFGLSVLPESDRSVRLEIEKDIKDKGIERIYKQLSDIDTVAAARINRNDPQRIIRALEVYRISGVPMSELQQQKKREGLNPDALLMVAISPDDRSLLHKRIEQRLSIMMESGFIEEVERLKRRRDLSLDTPSMRSVGYRQVWEYLDGVMDREEMLYRAVVATRQLAKRQLTWLRNWPTDIKWMEPEGNGMAEYIFNNVRNR</sequence>